<dbReference type="VEuPathDB" id="MicrosporidiaDB:VCUG_00690"/>
<accession>L2GX36</accession>
<dbReference type="Pfam" id="PF03234">
    <property type="entry name" value="CDC37_N"/>
    <property type="match status" value="1"/>
</dbReference>
<evidence type="ECO:0000256" key="1">
    <source>
        <dbReference type="SAM" id="MobiDB-lite"/>
    </source>
</evidence>
<gene>
    <name evidence="3" type="ORF">VCUG_00690</name>
</gene>
<evidence type="ECO:0000313" key="3">
    <source>
        <dbReference type="EMBL" id="ELA47848.1"/>
    </source>
</evidence>
<evidence type="ECO:0000313" key="4">
    <source>
        <dbReference type="Proteomes" id="UP000011081"/>
    </source>
</evidence>
<protein>
    <recommendedName>
        <fullName evidence="2">Cdc37 N-terminal domain-containing protein</fullName>
    </recommendedName>
</protein>
<evidence type="ECO:0000259" key="2">
    <source>
        <dbReference type="Pfam" id="PF03234"/>
    </source>
</evidence>
<name>L2GX36_VAVCU</name>
<dbReference type="InterPro" id="IPR013855">
    <property type="entry name" value="Cdc37_N_dom"/>
</dbReference>
<organism evidence="3 4">
    <name type="scientific">Vavraia culicis (isolate floridensis)</name>
    <name type="common">Microsporidian parasite</name>
    <dbReference type="NCBI Taxonomy" id="948595"/>
    <lineage>
        <taxon>Eukaryota</taxon>
        <taxon>Fungi</taxon>
        <taxon>Fungi incertae sedis</taxon>
        <taxon>Microsporidia</taxon>
        <taxon>Pleistophoridae</taxon>
        <taxon>Vavraia</taxon>
    </lineage>
</organism>
<dbReference type="AlphaFoldDB" id="L2GX36"/>
<keyword evidence="4" id="KW-1185">Reference proteome</keyword>
<dbReference type="OrthoDB" id="440202at2759"/>
<dbReference type="STRING" id="948595.L2GX36"/>
<feature type="domain" description="Cdc37 N-terminal" evidence="2">
    <location>
        <begin position="7"/>
        <end position="142"/>
    </location>
</feature>
<dbReference type="Proteomes" id="UP000011081">
    <property type="component" value="Unassembled WGS sequence"/>
</dbReference>
<dbReference type="HOGENOM" id="CLU_113437_0_0_1"/>
<dbReference type="RefSeq" id="XP_008073711.1">
    <property type="nucleotide sequence ID" value="XM_008075520.1"/>
</dbReference>
<sequence>MDHPINEMELSSDSSDYNHQNIEKSTLRRLVREKKERDRHEMAKELEDIKKKLEKQYDPELDKRKEFIERKLRPKFVETSTNTINNAVEEQNNDDNFAECLLFLGNDPTIENFIEFVENTKNVNLEQFDEFLLLNLAENIKEGLNEAGLVISTLSLYFKYLKQGGVSLLRKLSESLKDESKKRIFDDECRKYYEDSKQALLSLKDTRGELR</sequence>
<feature type="compositionally biased region" description="Polar residues" evidence="1">
    <location>
        <begin position="9"/>
        <end position="20"/>
    </location>
</feature>
<feature type="region of interest" description="Disordered" evidence="1">
    <location>
        <begin position="1"/>
        <end position="23"/>
    </location>
</feature>
<dbReference type="GO" id="GO:0019901">
    <property type="term" value="F:protein kinase binding"/>
    <property type="evidence" value="ECO:0007669"/>
    <property type="project" value="InterPro"/>
</dbReference>
<dbReference type="GeneID" id="19878575"/>
<reference evidence="4" key="1">
    <citation type="submission" date="2011-03" db="EMBL/GenBank/DDBJ databases">
        <title>The genome sequence of Vavraia culicis strain floridensis.</title>
        <authorList>
            <consortium name="The Broad Institute Genome Sequencing Platform"/>
            <person name="Cuomo C."/>
            <person name="Becnel J."/>
            <person name="Sanscrainte N."/>
            <person name="Young S.K."/>
            <person name="Zeng Q."/>
            <person name="Gargeya S."/>
            <person name="Fitzgerald M."/>
            <person name="Haas B."/>
            <person name="Abouelleil A."/>
            <person name="Alvarado L."/>
            <person name="Arachchi H.M."/>
            <person name="Berlin A."/>
            <person name="Chapman S.B."/>
            <person name="Gearin G."/>
            <person name="Goldberg J."/>
            <person name="Griggs A."/>
            <person name="Gujja S."/>
            <person name="Hansen M."/>
            <person name="Heiman D."/>
            <person name="Howarth C."/>
            <person name="Larimer J."/>
            <person name="Lui A."/>
            <person name="MacDonald P.J.P."/>
            <person name="McCowen C."/>
            <person name="Montmayeur A."/>
            <person name="Murphy C."/>
            <person name="Neiman D."/>
            <person name="Pearson M."/>
            <person name="Priest M."/>
            <person name="Roberts A."/>
            <person name="Saif S."/>
            <person name="Shea T."/>
            <person name="Sisk P."/>
            <person name="Stolte C."/>
            <person name="Sykes S."/>
            <person name="Wortman J."/>
            <person name="Nusbaum C."/>
            <person name="Birren B."/>
        </authorList>
    </citation>
    <scope>NUCLEOTIDE SEQUENCE [LARGE SCALE GENOMIC DNA]</scope>
    <source>
        <strain evidence="4">floridensis</strain>
    </source>
</reference>
<proteinExistence type="predicted"/>
<dbReference type="OMA" id="CRKYYED"/>
<dbReference type="EMBL" id="GL877411">
    <property type="protein sequence ID" value="ELA47848.1"/>
    <property type="molecule type" value="Genomic_DNA"/>
</dbReference>
<dbReference type="InParanoid" id="L2GX36"/>